<dbReference type="Proteomes" id="UP000565724">
    <property type="component" value="Unassembled WGS sequence"/>
</dbReference>
<evidence type="ECO:0000256" key="1">
    <source>
        <dbReference type="SAM" id="Phobius"/>
    </source>
</evidence>
<name>A0A7Y6A408_9CELL</name>
<gene>
    <name evidence="2" type="ORF">HP550_19105</name>
</gene>
<proteinExistence type="predicted"/>
<dbReference type="Pfam" id="PF14019">
    <property type="entry name" value="DUF4235"/>
    <property type="match status" value="1"/>
</dbReference>
<dbReference type="EMBL" id="JABMCI010000070">
    <property type="protein sequence ID" value="NUU19361.1"/>
    <property type="molecule type" value="Genomic_DNA"/>
</dbReference>
<evidence type="ECO:0000313" key="2">
    <source>
        <dbReference type="EMBL" id="NUU19361.1"/>
    </source>
</evidence>
<keyword evidence="1" id="KW-0812">Transmembrane</keyword>
<organism evidence="2 3">
    <name type="scientific">Cellulomonas humilata</name>
    <dbReference type="NCBI Taxonomy" id="144055"/>
    <lineage>
        <taxon>Bacteria</taxon>
        <taxon>Bacillati</taxon>
        <taxon>Actinomycetota</taxon>
        <taxon>Actinomycetes</taxon>
        <taxon>Micrococcales</taxon>
        <taxon>Cellulomonadaceae</taxon>
        <taxon>Cellulomonas</taxon>
    </lineage>
</organism>
<sequence length="95" mass="9726">MDDKQTQSLVAKLIGTGAALAAAFVVQQVLAQAWKAKTGHKPPKADDQGDAGLSEVVAAAALTGALVAMARVLATRGTARFTARVDSKPNLNPTD</sequence>
<dbReference type="AlphaFoldDB" id="A0A7Y6A408"/>
<accession>A0A7Y6A408</accession>
<evidence type="ECO:0000313" key="3">
    <source>
        <dbReference type="Proteomes" id="UP000565724"/>
    </source>
</evidence>
<feature type="transmembrane region" description="Helical" evidence="1">
    <location>
        <begin position="55"/>
        <end position="74"/>
    </location>
</feature>
<keyword evidence="3" id="KW-1185">Reference proteome</keyword>
<dbReference type="RefSeq" id="WP_175349248.1">
    <property type="nucleotide sequence ID" value="NZ_JABMCI010000070.1"/>
</dbReference>
<keyword evidence="1" id="KW-0472">Membrane</keyword>
<dbReference type="InterPro" id="IPR025329">
    <property type="entry name" value="DUF4235"/>
</dbReference>
<reference evidence="2 3" key="1">
    <citation type="submission" date="2020-05" db="EMBL/GenBank/DDBJ databases">
        <title>Genome Sequencing of Type Strains.</title>
        <authorList>
            <person name="Lemaire J.F."/>
            <person name="Inderbitzin P."/>
            <person name="Gregorio O.A."/>
            <person name="Collins S.B."/>
            <person name="Wespe N."/>
            <person name="Knight-Connoni V."/>
        </authorList>
    </citation>
    <scope>NUCLEOTIDE SEQUENCE [LARGE SCALE GENOMIC DNA]</scope>
    <source>
        <strain evidence="2 3">ATCC 25174</strain>
    </source>
</reference>
<comment type="caution">
    <text evidence="2">The sequence shown here is derived from an EMBL/GenBank/DDBJ whole genome shotgun (WGS) entry which is preliminary data.</text>
</comment>
<protein>
    <submittedName>
        <fullName evidence="2">DUF4235 domain-containing protein</fullName>
    </submittedName>
</protein>
<keyword evidence="1" id="KW-1133">Transmembrane helix</keyword>